<comment type="caution">
    <text evidence="20">The sequence shown here is derived from an EMBL/GenBank/DDBJ whole genome shotgun (WGS) entry which is preliminary data.</text>
</comment>
<keyword evidence="3" id="KW-0813">Transport</keyword>
<reference evidence="20" key="1">
    <citation type="submission" date="2021-02" db="EMBL/GenBank/DDBJ databases">
        <authorList>
            <person name="Dougan E. K."/>
            <person name="Rhodes N."/>
            <person name="Thang M."/>
            <person name="Chan C."/>
        </authorList>
    </citation>
    <scope>NUCLEOTIDE SEQUENCE</scope>
</reference>
<keyword evidence="8" id="KW-0547">Nucleotide-binding</keyword>
<dbReference type="InterPro" id="IPR006703">
    <property type="entry name" value="G_AIG1"/>
</dbReference>
<dbReference type="PANTHER" id="PTHR10903:SF135">
    <property type="entry name" value="TRANSLOCASE OF CHLOROPLAST 120, CHLOROPLASTIC-RELATED"/>
    <property type="match status" value="1"/>
</dbReference>
<keyword evidence="15" id="KW-0472">Membrane</keyword>
<evidence type="ECO:0000256" key="7">
    <source>
        <dbReference type="ARBA" id="ARBA00022723"/>
    </source>
</evidence>
<comment type="subcellular location">
    <subcellularLocation>
        <location evidence="2">Membrane</location>
        <topology evidence="2">Single-pass membrane protein</topology>
    </subcellularLocation>
    <subcellularLocation>
        <location evidence="16">Plastid</location>
        <location evidence="16">Chloroplast outer membrane</location>
    </subcellularLocation>
</comment>
<keyword evidence="6" id="KW-0812">Transmembrane</keyword>
<evidence type="ECO:0000256" key="18">
    <source>
        <dbReference type="SAM" id="MobiDB-lite"/>
    </source>
</evidence>
<feature type="coiled-coil region" evidence="17">
    <location>
        <begin position="255"/>
        <end position="282"/>
    </location>
</feature>
<name>A0A813FN91_POLGL</name>
<dbReference type="GO" id="GO:0016787">
    <property type="term" value="F:hydrolase activity"/>
    <property type="evidence" value="ECO:0007669"/>
    <property type="project" value="UniProtKB-KW"/>
</dbReference>
<dbReference type="AlphaFoldDB" id="A0A813FN91"/>
<evidence type="ECO:0000313" key="20">
    <source>
        <dbReference type="EMBL" id="CAE8615825.1"/>
    </source>
</evidence>
<keyword evidence="7" id="KW-0479">Metal-binding</keyword>
<keyword evidence="17" id="KW-0175">Coiled coil</keyword>
<evidence type="ECO:0000259" key="19">
    <source>
        <dbReference type="Pfam" id="PF04548"/>
    </source>
</evidence>
<evidence type="ECO:0000256" key="2">
    <source>
        <dbReference type="ARBA" id="ARBA00004167"/>
    </source>
</evidence>
<feature type="compositionally biased region" description="Basic residues" evidence="18">
    <location>
        <begin position="285"/>
        <end position="296"/>
    </location>
</feature>
<evidence type="ECO:0000256" key="4">
    <source>
        <dbReference type="ARBA" id="ARBA00022528"/>
    </source>
</evidence>
<keyword evidence="9" id="KW-0378">Hydrolase</keyword>
<evidence type="ECO:0000256" key="6">
    <source>
        <dbReference type="ARBA" id="ARBA00022692"/>
    </source>
</evidence>
<evidence type="ECO:0000256" key="15">
    <source>
        <dbReference type="ARBA" id="ARBA00023136"/>
    </source>
</evidence>
<evidence type="ECO:0000256" key="14">
    <source>
        <dbReference type="ARBA" id="ARBA00023134"/>
    </source>
</evidence>
<dbReference type="PANTHER" id="PTHR10903">
    <property type="entry name" value="GTPASE, IMAP FAMILY MEMBER-RELATED"/>
    <property type="match status" value="1"/>
</dbReference>
<evidence type="ECO:0000256" key="1">
    <source>
        <dbReference type="ARBA" id="ARBA00001946"/>
    </source>
</evidence>
<evidence type="ECO:0000256" key="3">
    <source>
        <dbReference type="ARBA" id="ARBA00022448"/>
    </source>
</evidence>
<dbReference type="OrthoDB" id="8954335at2759"/>
<keyword evidence="4" id="KW-0150">Chloroplast</keyword>
<dbReference type="OMA" id="PTHWIRA"/>
<evidence type="ECO:0000256" key="13">
    <source>
        <dbReference type="ARBA" id="ARBA00022989"/>
    </source>
</evidence>
<keyword evidence="12" id="KW-0653">Protein transport</keyword>
<dbReference type="Proteomes" id="UP000654075">
    <property type="component" value="Unassembled WGS sequence"/>
</dbReference>
<dbReference type="InterPro" id="IPR045058">
    <property type="entry name" value="GIMA/IAN/Toc"/>
</dbReference>
<comment type="cofactor">
    <cofactor evidence="1">
        <name>Mg(2+)</name>
        <dbReference type="ChEBI" id="CHEBI:18420"/>
    </cofactor>
</comment>
<dbReference type="GO" id="GO:0005525">
    <property type="term" value="F:GTP binding"/>
    <property type="evidence" value="ECO:0007669"/>
    <property type="project" value="UniProtKB-KW"/>
</dbReference>
<keyword evidence="11" id="KW-0460">Magnesium</keyword>
<evidence type="ECO:0000256" key="11">
    <source>
        <dbReference type="ARBA" id="ARBA00022842"/>
    </source>
</evidence>
<dbReference type="GO" id="GO:0015031">
    <property type="term" value="P:protein transport"/>
    <property type="evidence" value="ECO:0007669"/>
    <property type="project" value="UniProtKB-KW"/>
</dbReference>
<evidence type="ECO:0000256" key="9">
    <source>
        <dbReference type="ARBA" id="ARBA00022801"/>
    </source>
</evidence>
<evidence type="ECO:0000256" key="8">
    <source>
        <dbReference type="ARBA" id="ARBA00022741"/>
    </source>
</evidence>
<proteinExistence type="predicted"/>
<dbReference type="GO" id="GO:0009707">
    <property type="term" value="C:chloroplast outer membrane"/>
    <property type="evidence" value="ECO:0007669"/>
    <property type="project" value="UniProtKB-SubCell"/>
</dbReference>
<evidence type="ECO:0000256" key="10">
    <source>
        <dbReference type="ARBA" id="ARBA00022805"/>
    </source>
</evidence>
<feature type="region of interest" description="Disordered" evidence="18">
    <location>
        <begin position="285"/>
        <end position="306"/>
    </location>
</feature>
<sequence length="610" mass="68160">MGIIASCAALACAARQLEDDDGESPVEIEGWQGEPKWHLPPGGQFTVMMFGMTGAGKSSLGNLIAGKTIFKAGDDTRSMTNMGSVMKFAADDGSLTILDTIGLGDTEITEEQVVASIRDVALSAPSGVDMLLYVMRNVRITDDAISRLIYATQYLWGNECLLNLYVVVTCAPKYLQSRLEGEDWIQRQAELDWRFMHIFSLVGNNPNRFIFVDNPALDSGELGIPERRQLSSDAMFESFCYHPRDLVPPLTQAGMKMVKELVKEEQGLVEEQQKEVARLQDVIKKRPKKHHKHKNGTPKLGRSNTELDLDCSLREAKAKTQRAQEELHSKLEKVKVDKDFQKQVTQQVKRVSLRFDMEFRQAAKAKSTGLMSSLSRRFWGGGGQTPAEEIAASVRGLVAKSTEAAAKNVKIGKACIIFDWDDTLCPTHWIRAVMEPSLYHRDLDAHARKVEAVLRAAKEVADVDIVTLGNRQWLEQSMFYLGAGGLDLAAVLSELGIVIYYAQIPQKFYAGEDPQVIGKKIVMAELLGKRYGVSKTQWHALSIGDQQTEATALREVCKEYQRRSWRRPLCKTMKLPVNPHLEDLGVTLLQLTSQLQQIMARDKDCDVTLD</sequence>
<evidence type="ECO:0000313" key="21">
    <source>
        <dbReference type="Proteomes" id="UP000654075"/>
    </source>
</evidence>
<keyword evidence="10" id="KW-1002">Plastid outer membrane</keyword>
<keyword evidence="5" id="KW-0934">Plastid</keyword>
<keyword evidence="13" id="KW-1133">Transmembrane helix</keyword>
<dbReference type="InterPro" id="IPR027417">
    <property type="entry name" value="P-loop_NTPase"/>
</dbReference>
<organism evidence="20 21">
    <name type="scientific">Polarella glacialis</name>
    <name type="common">Dinoflagellate</name>
    <dbReference type="NCBI Taxonomy" id="89957"/>
    <lineage>
        <taxon>Eukaryota</taxon>
        <taxon>Sar</taxon>
        <taxon>Alveolata</taxon>
        <taxon>Dinophyceae</taxon>
        <taxon>Suessiales</taxon>
        <taxon>Suessiaceae</taxon>
        <taxon>Polarella</taxon>
    </lineage>
</organism>
<accession>A0A813FN91</accession>
<keyword evidence="14" id="KW-0342">GTP-binding</keyword>
<dbReference type="SUPFAM" id="SSF52540">
    <property type="entry name" value="P-loop containing nucleoside triphosphate hydrolases"/>
    <property type="match status" value="1"/>
</dbReference>
<gene>
    <name evidence="20" type="ORF">PGLA1383_LOCUS33534</name>
</gene>
<evidence type="ECO:0000256" key="5">
    <source>
        <dbReference type="ARBA" id="ARBA00022640"/>
    </source>
</evidence>
<evidence type="ECO:0000256" key="16">
    <source>
        <dbReference type="ARBA" id="ARBA00024013"/>
    </source>
</evidence>
<dbReference type="Gene3D" id="3.40.50.300">
    <property type="entry name" value="P-loop containing nucleotide triphosphate hydrolases"/>
    <property type="match status" value="1"/>
</dbReference>
<protein>
    <recommendedName>
        <fullName evidence="19">AIG1-type G domain-containing protein</fullName>
    </recommendedName>
</protein>
<dbReference type="EMBL" id="CAJNNV010025721">
    <property type="protein sequence ID" value="CAE8615825.1"/>
    <property type="molecule type" value="Genomic_DNA"/>
</dbReference>
<keyword evidence="21" id="KW-1185">Reference proteome</keyword>
<evidence type="ECO:0000256" key="12">
    <source>
        <dbReference type="ARBA" id="ARBA00022927"/>
    </source>
</evidence>
<feature type="domain" description="AIG1-type G" evidence="19">
    <location>
        <begin position="46"/>
        <end position="188"/>
    </location>
</feature>
<evidence type="ECO:0000256" key="17">
    <source>
        <dbReference type="SAM" id="Coils"/>
    </source>
</evidence>
<dbReference type="GO" id="GO:0046872">
    <property type="term" value="F:metal ion binding"/>
    <property type="evidence" value="ECO:0007669"/>
    <property type="project" value="UniProtKB-KW"/>
</dbReference>
<dbReference type="Pfam" id="PF04548">
    <property type="entry name" value="AIG1"/>
    <property type="match status" value="1"/>
</dbReference>